<dbReference type="GO" id="GO:0008270">
    <property type="term" value="F:zinc ion binding"/>
    <property type="evidence" value="ECO:0007669"/>
    <property type="project" value="InterPro"/>
</dbReference>
<dbReference type="GO" id="GO:0000981">
    <property type="term" value="F:DNA-binding transcription factor activity, RNA polymerase II-specific"/>
    <property type="evidence" value="ECO:0007669"/>
    <property type="project" value="InterPro"/>
</dbReference>
<accession>A0A446BP15</accession>
<dbReference type="CDD" id="cd00067">
    <property type="entry name" value="GAL4"/>
    <property type="match status" value="1"/>
</dbReference>
<dbReference type="PROSITE" id="PS50048">
    <property type="entry name" value="ZN2_CY6_FUNGAL_2"/>
    <property type="match status" value="1"/>
</dbReference>
<dbReference type="AlphaFoldDB" id="A0A446BP15"/>
<dbReference type="Gene3D" id="4.10.240.10">
    <property type="entry name" value="Zn(2)-C6 fungal-type DNA-binding domain"/>
    <property type="match status" value="1"/>
</dbReference>
<feature type="region of interest" description="Disordered" evidence="6">
    <location>
        <begin position="244"/>
        <end position="304"/>
    </location>
</feature>
<dbReference type="PANTHER" id="PTHR47660:SF3">
    <property type="entry name" value="FINGER DOMAIN PROTEIN, PUTATIVE (AFU_ORTHOLOGUE AFUA_4G03310)-RELATED"/>
    <property type="match status" value="1"/>
</dbReference>
<dbReference type="PRINTS" id="PR00755">
    <property type="entry name" value="AFLATOXINBRP"/>
</dbReference>
<evidence type="ECO:0000256" key="4">
    <source>
        <dbReference type="ARBA" id="ARBA00023163"/>
    </source>
</evidence>
<keyword evidence="4" id="KW-0804">Transcription</keyword>
<gene>
    <name evidence="8" type="ORF">TT172_LOCUS6654</name>
</gene>
<keyword evidence="3" id="KW-0805">Transcription regulation</keyword>
<dbReference type="SMART" id="SM00066">
    <property type="entry name" value="GAL4"/>
    <property type="match status" value="1"/>
</dbReference>
<evidence type="ECO:0000313" key="9">
    <source>
        <dbReference type="Proteomes" id="UP000289323"/>
    </source>
</evidence>
<proteinExistence type="predicted"/>
<dbReference type="Pfam" id="PF00172">
    <property type="entry name" value="Zn_clus"/>
    <property type="match status" value="1"/>
</dbReference>
<dbReference type="InterPro" id="IPR001138">
    <property type="entry name" value="Zn2Cys6_DnaBD"/>
</dbReference>
<name>A0A446BP15_9PEZI</name>
<dbReference type="Proteomes" id="UP000289323">
    <property type="component" value="Unassembled WGS sequence"/>
</dbReference>
<keyword evidence="5" id="KW-0539">Nucleus</keyword>
<dbReference type="EMBL" id="OUUZ01000013">
    <property type="protein sequence ID" value="SPQ24235.1"/>
    <property type="molecule type" value="Genomic_DNA"/>
</dbReference>
<organism evidence="8 9">
    <name type="scientific">Thermothielavioides terrestris</name>
    <dbReference type="NCBI Taxonomy" id="2587410"/>
    <lineage>
        <taxon>Eukaryota</taxon>
        <taxon>Fungi</taxon>
        <taxon>Dikarya</taxon>
        <taxon>Ascomycota</taxon>
        <taxon>Pezizomycotina</taxon>
        <taxon>Sordariomycetes</taxon>
        <taxon>Sordariomycetidae</taxon>
        <taxon>Sordariales</taxon>
        <taxon>Chaetomiaceae</taxon>
        <taxon>Thermothielavioides</taxon>
    </lineage>
</organism>
<reference evidence="8 9" key="1">
    <citation type="submission" date="2018-04" db="EMBL/GenBank/DDBJ databases">
        <authorList>
            <person name="Huttner S."/>
            <person name="Dainat J."/>
        </authorList>
    </citation>
    <scope>NUCLEOTIDE SEQUENCE [LARGE SCALE GENOMIC DNA]</scope>
</reference>
<keyword evidence="2" id="KW-0862">Zinc</keyword>
<dbReference type="InterPro" id="IPR036864">
    <property type="entry name" value="Zn2-C6_fun-type_DNA-bd_sf"/>
</dbReference>
<dbReference type="PANTHER" id="PTHR47660">
    <property type="entry name" value="TRANSCRIPTION FACTOR WITH C2H2 AND ZN(2)-CYS(6) DNA BINDING DOMAIN (EUROFUNG)-RELATED-RELATED"/>
    <property type="match status" value="1"/>
</dbReference>
<sequence length="596" mass="64835">MAEIQDTGGDSHVCPICLKSFGRKDLRDRHRRRCEKSIGKPKQSKKKACERCIASKVKCDYEKPSCGRCRSRTATCEYRLEPRIRVPAWEDTPLGSNATAAPPFGAAGGFIRHTVGNGTQDLRPGFVADAAGILMPLAGSQTFAAFQQPVVLQTSPLAAENGQEDPLDAQIPAPASASGIGNALALQSATISDAGSMPDLLDYDLFADVSAMLEMGPRQPGPDHFFAETSDSVFGAWSSLRTAPDAESLASSMPPTTTKKRRIFPPTPDASPRPDSSLTSPLPLSRRSRSVIRDPSGDSTSLSDLAKASPAYHSLQQPGMVGLEEALKMMAEYPLRMLAATFRSPFIHPRLCRNSPRGIPEPIAVALACVGMKLHSEQSGLQFVCSTFRDQSDKLIKRLPCLSDDHEQLCATLHAMCIYQIEGLLSESRYISKLSTAVLHHEYLVRATQRLVKKLQSTTPSVLSHPLPPDIDWEAWTVQESLRRTLFLVVIIHQLLGLIGTLEPAYFEPLLPADVVESIALPCSDGPWLAESEEEWVDARRAEERCPADEPRTLGEAVRRLSAGAAAEAGGWALARMPELTRLLVSVVSVDVTDKQ</sequence>
<protein>
    <submittedName>
        <fullName evidence="8">1fb4f0f4-236a-4dc0-ae0f-26998139ee76</fullName>
    </submittedName>
</protein>
<evidence type="ECO:0000256" key="5">
    <source>
        <dbReference type="ARBA" id="ARBA00023242"/>
    </source>
</evidence>
<feature type="compositionally biased region" description="Low complexity" evidence="6">
    <location>
        <begin position="273"/>
        <end position="285"/>
    </location>
</feature>
<evidence type="ECO:0000256" key="1">
    <source>
        <dbReference type="ARBA" id="ARBA00022723"/>
    </source>
</evidence>
<evidence type="ECO:0000256" key="3">
    <source>
        <dbReference type="ARBA" id="ARBA00023015"/>
    </source>
</evidence>
<evidence type="ECO:0000256" key="6">
    <source>
        <dbReference type="SAM" id="MobiDB-lite"/>
    </source>
</evidence>
<evidence type="ECO:0000313" key="8">
    <source>
        <dbReference type="EMBL" id="SPQ24235.1"/>
    </source>
</evidence>
<dbReference type="SUPFAM" id="SSF57701">
    <property type="entry name" value="Zn2/Cys6 DNA-binding domain"/>
    <property type="match status" value="1"/>
</dbReference>
<keyword evidence="1" id="KW-0479">Metal-binding</keyword>
<feature type="domain" description="Zn(2)-C6 fungal-type" evidence="7">
    <location>
        <begin position="48"/>
        <end position="78"/>
    </location>
</feature>
<evidence type="ECO:0000256" key="2">
    <source>
        <dbReference type="ARBA" id="ARBA00022833"/>
    </source>
</evidence>
<evidence type="ECO:0000259" key="7">
    <source>
        <dbReference type="PROSITE" id="PS50048"/>
    </source>
</evidence>